<organism evidence="1 2">
    <name type="scientific">Candidatus Collierbacteria bacterium GW2011_GWB2_44_22</name>
    <dbReference type="NCBI Taxonomy" id="1618387"/>
    <lineage>
        <taxon>Bacteria</taxon>
        <taxon>Candidatus Collieribacteriota</taxon>
    </lineage>
</organism>
<sequence>MAVSMARPDVVPIPETFGVLLSETTTSIYHGTFFVDFVCGLKLRYPIKPKIIVAKIHVRLFLLKQKMGSVFEVPPVFGNRGMVEALSSLTMMQVLISPIERVTLPFVSQSPLKLWVYKRFTSSLTIKVPLFNSNKVPGESFPEVGLPARSAPPTLT</sequence>
<name>A0A0G1HYS6_9BACT</name>
<accession>A0A0G1HYS6</accession>
<comment type="caution">
    <text evidence="1">The sequence shown here is derived from an EMBL/GenBank/DDBJ whole genome shotgun (WGS) entry which is preliminary data.</text>
</comment>
<dbReference type="STRING" id="1618387.UW44_C0008G0045"/>
<dbReference type="EMBL" id="LCIH01000008">
    <property type="protein sequence ID" value="KKT51723.1"/>
    <property type="molecule type" value="Genomic_DNA"/>
</dbReference>
<protein>
    <submittedName>
        <fullName evidence="1">Uncharacterized protein</fullName>
    </submittedName>
</protein>
<evidence type="ECO:0000313" key="2">
    <source>
        <dbReference type="Proteomes" id="UP000034006"/>
    </source>
</evidence>
<reference evidence="1 2" key="1">
    <citation type="journal article" date="2015" name="Nature">
        <title>rRNA introns, odd ribosomes, and small enigmatic genomes across a large radiation of phyla.</title>
        <authorList>
            <person name="Brown C.T."/>
            <person name="Hug L.A."/>
            <person name="Thomas B.C."/>
            <person name="Sharon I."/>
            <person name="Castelle C.J."/>
            <person name="Singh A."/>
            <person name="Wilkins M.J."/>
            <person name="Williams K.H."/>
            <person name="Banfield J.F."/>
        </authorList>
    </citation>
    <scope>NUCLEOTIDE SEQUENCE [LARGE SCALE GENOMIC DNA]</scope>
</reference>
<proteinExistence type="predicted"/>
<dbReference type="Proteomes" id="UP000034006">
    <property type="component" value="Unassembled WGS sequence"/>
</dbReference>
<dbReference type="AlphaFoldDB" id="A0A0G1HYS6"/>
<evidence type="ECO:0000313" key="1">
    <source>
        <dbReference type="EMBL" id="KKT51723.1"/>
    </source>
</evidence>
<gene>
    <name evidence="1" type="ORF">UW44_C0008G0045</name>
</gene>